<organism evidence="1 2">
    <name type="scientific">Oceaniovalibus guishaninsula JLT2003</name>
    <dbReference type="NCBI Taxonomy" id="1231392"/>
    <lineage>
        <taxon>Bacteria</taxon>
        <taxon>Pseudomonadati</taxon>
        <taxon>Pseudomonadota</taxon>
        <taxon>Alphaproteobacteria</taxon>
        <taxon>Rhodobacterales</taxon>
        <taxon>Roseobacteraceae</taxon>
        <taxon>Oceaniovalibus</taxon>
    </lineage>
</organism>
<dbReference type="eggNOG" id="COG0457">
    <property type="taxonomic scope" value="Bacteria"/>
</dbReference>
<dbReference type="Proteomes" id="UP000006765">
    <property type="component" value="Unassembled WGS sequence"/>
</dbReference>
<dbReference type="SUPFAM" id="SSF48452">
    <property type="entry name" value="TPR-like"/>
    <property type="match status" value="1"/>
</dbReference>
<dbReference type="SMART" id="SM00028">
    <property type="entry name" value="TPR"/>
    <property type="match status" value="2"/>
</dbReference>
<sequence>MVVGNRMMAAGEYDLALRAYLRAAGEQGATAEVLTAMGSANLKLGRLGQAEGLLRRAVRTDAEYVPGLNNLGVVLMEKGEIPEAARVFRAAVAADSGESDAIRANLALALARLDQTTPKDNLEASFTLLRGGGATYRIQSTDRDVRPRD</sequence>
<dbReference type="InterPro" id="IPR011990">
    <property type="entry name" value="TPR-like_helical_dom_sf"/>
</dbReference>
<keyword evidence="2" id="KW-1185">Reference proteome</keyword>
<dbReference type="InterPro" id="IPR019734">
    <property type="entry name" value="TPR_rpt"/>
</dbReference>
<dbReference type="AlphaFoldDB" id="K2HA76"/>
<gene>
    <name evidence="1" type="ORF">OCGS_1271</name>
</gene>
<dbReference type="STRING" id="1231392.OCGS_1271"/>
<dbReference type="PATRIC" id="fig|1231392.3.peg.1275"/>
<protein>
    <submittedName>
        <fullName evidence="1">TPR domain protein</fullName>
    </submittedName>
</protein>
<evidence type="ECO:0000313" key="1">
    <source>
        <dbReference type="EMBL" id="EKE44433.1"/>
    </source>
</evidence>
<comment type="caution">
    <text evidence="1">The sequence shown here is derived from an EMBL/GenBank/DDBJ whole genome shotgun (WGS) entry which is preliminary data.</text>
</comment>
<dbReference type="EMBL" id="AMGO01000021">
    <property type="protein sequence ID" value="EKE44433.1"/>
    <property type="molecule type" value="Genomic_DNA"/>
</dbReference>
<reference evidence="1 2" key="1">
    <citation type="journal article" date="2012" name="J. Bacteriol.">
        <title>Draft Genome Sequence of Oceaniovalibus guishaninsula JLT2003T.</title>
        <authorList>
            <person name="Tang K."/>
            <person name="Liu K."/>
            <person name="Jiao N."/>
        </authorList>
    </citation>
    <scope>NUCLEOTIDE SEQUENCE [LARGE SCALE GENOMIC DNA]</scope>
    <source>
        <strain evidence="1 2">JLT2003</strain>
    </source>
</reference>
<dbReference type="Gene3D" id="1.25.40.10">
    <property type="entry name" value="Tetratricopeptide repeat domain"/>
    <property type="match status" value="1"/>
</dbReference>
<accession>K2HA76</accession>
<name>K2HA76_9RHOB</name>
<dbReference type="Pfam" id="PF13432">
    <property type="entry name" value="TPR_16"/>
    <property type="match status" value="2"/>
</dbReference>
<proteinExistence type="predicted"/>
<evidence type="ECO:0000313" key="2">
    <source>
        <dbReference type="Proteomes" id="UP000006765"/>
    </source>
</evidence>